<feature type="transmembrane region" description="Helical" evidence="1">
    <location>
        <begin position="85"/>
        <end position="106"/>
    </location>
</feature>
<proteinExistence type="predicted"/>
<evidence type="ECO:0008006" key="4">
    <source>
        <dbReference type="Google" id="ProtNLM"/>
    </source>
</evidence>
<keyword evidence="1" id="KW-0472">Membrane</keyword>
<evidence type="ECO:0000313" key="3">
    <source>
        <dbReference type="Proteomes" id="UP000283295"/>
    </source>
</evidence>
<sequence>MDMRREIRGYVKIDGDERTLLRLMNICGHKGIKTWSDEKHDKEALYIYCDETEKVREIARNCMFDIEITEQKSLRQKFMKNRRRLSVLLGIVLFAVYIYIESLYVWRIDISGCGNYTEEEVLNVIEKNYPCYGRRKKTIDTAVLQETISDNLEEVCWVSCSISGTKLTVRLSESVDVFTDDTLDTPCDIVSSVNCTVYSIVTSMGTPVVSVGDEVKKGDTLILGAVNICNDESEIVDTRYVSAQGEIIGQYSMPYHDEVEARHYKKRCRIHLWDRSVSESGKRLYLSMIEKMAEGLTVNRNMIRKAVSTGCT</sequence>
<protein>
    <recommendedName>
        <fullName evidence="4">Sporulation protein YqfD</fullName>
    </recommendedName>
</protein>
<reference evidence="2 3" key="1">
    <citation type="submission" date="2018-08" db="EMBL/GenBank/DDBJ databases">
        <title>A genome reference for cultivated species of the human gut microbiota.</title>
        <authorList>
            <person name="Zou Y."/>
            <person name="Xue W."/>
            <person name="Luo G."/>
        </authorList>
    </citation>
    <scope>NUCLEOTIDE SEQUENCE [LARGE SCALE GENOMIC DNA]</scope>
    <source>
        <strain evidence="2 3">AF22-21</strain>
    </source>
</reference>
<accession>A0A3R5WP59</accession>
<name>A0A3R5WP59_9FIRM</name>
<dbReference type="OrthoDB" id="1640349at2"/>
<gene>
    <name evidence="2" type="ORF">DWX94_04615</name>
</gene>
<dbReference type="EMBL" id="QRVK01000007">
    <property type="protein sequence ID" value="RGS43352.1"/>
    <property type="molecule type" value="Genomic_DNA"/>
</dbReference>
<dbReference type="Proteomes" id="UP000283295">
    <property type="component" value="Unassembled WGS sequence"/>
</dbReference>
<keyword evidence="1" id="KW-0812">Transmembrane</keyword>
<dbReference type="InterPro" id="IPR010690">
    <property type="entry name" value="YqfD"/>
</dbReference>
<comment type="caution">
    <text evidence="2">The sequence shown here is derived from an EMBL/GenBank/DDBJ whole genome shotgun (WGS) entry which is preliminary data.</text>
</comment>
<dbReference type="AlphaFoldDB" id="A0A3R5WP59"/>
<organism evidence="2 3">
    <name type="scientific">Coprococcus eutactus</name>
    <dbReference type="NCBI Taxonomy" id="33043"/>
    <lineage>
        <taxon>Bacteria</taxon>
        <taxon>Bacillati</taxon>
        <taxon>Bacillota</taxon>
        <taxon>Clostridia</taxon>
        <taxon>Lachnospirales</taxon>
        <taxon>Lachnospiraceae</taxon>
        <taxon>Coprococcus</taxon>
    </lineage>
</organism>
<dbReference type="Pfam" id="PF06898">
    <property type="entry name" value="YqfD"/>
    <property type="match status" value="1"/>
</dbReference>
<evidence type="ECO:0000256" key="1">
    <source>
        <dbReference type="SAM" id="Phobius"/>
    </source>
</evidence>
<evidence type="ECO:0000313" key="2">
    <source>
        <dbReference type="EMBL" id="RGS43352.1"/>
    </source>
</evidence>
<keyword evidence="1" id="KW-1133">Transmembrane helix</keyword>